<dbReference type="InterPro" id="IPR005467">
    <property type="entry name" value="His_kinase_dom"/>
</dbReference>
<keyword evidence="8" id="KW-0902">Two-component regulatory system</keyword>
<dbReference type="Gene3D" id="1.10.287.130">
    <property type="match status" value="1"/>
</dbReference>
<evidence type="ECO:0000256" key="7">
    <source>
        <dbReference type="ARBA" id="ARBA00022840"/>
    </source>
</evidence>
<comment type="catalytic activity">
    <reaction evidence="1">
        <text>ATP + protein L-histidine = ADP + protein N-phospho-L-histidine.</text>
        <dbReference type="EC" id="2.7.13.3"/>
    </reaction>
</comment>
<feature type="transmembrane region" description="Helical" evidence="9">
    <location>
        <begin position="277"/>
        <end position="296"/>
    </location>
</feature>
<keyword evidence="3" id="KW-0597">Phosphoprotein</keyword>
<keyword evidence="4" id="KW-0808">Transferase</keyword>
<reference evidence="12" key="1">
    <citation type="journal article" date="2022" name="Int. J. Syst. Evol. Microbiol.">
        <title>Anaeromyxobacter oryzae sp. nov., Anaeromyxobacter diazotrophicus sp. nov. and Anaeromyxobacter paludicola sp. nov., isolated from paddy soils.</title>
        <authorList>
            <person name="Itoh H."/>
            <person name="Xu Z."/>
            <person name="Mise K."/>
            <person name="Masuda Y."/>
            <person name="Ushijima N."/>
            <person name="Hayakawa C."/>
            <person name="Shiratori Y."/>
            <person name="Senoo K."/>
        </authorList>
    </citation>
    <scope>NUCLEOTIDE SEQUENCE [LARGE SCALE GENOMIC DNA]</scope>
    <source>
        <strain evidence="12">Red630</strain>
    </source>
</reference>
<dbReference type="SUPFAM" id="SSF55874">
    <property type="entry name" value="ATPase domain of HSP90 chaperone/DNA topoisomerase II/histidine kinase"/>
    <property type="match status" value="1"/>
</dbReference>
<evidence type="ECO:0000256" key="8">
    <source>
        <dbReference type="ARBA" id="ARBA00023012"/>
    </source>
</evidence>
<protein>
    <recommendedName>
        <fullName evidence="2">histidine kinase</fullName>
        <ecNumber evidence="2">2.7.13.3</ecNumber>
    </recommendedName>
</protein>
<dbReference type="PANTHER" id="PTHR43065">
    <property type="entry name" value="SENSOR HISTIDINE KINASE"/>
    <property type="match status" value="1"/>
</dbReference>
<evidence type="ECO:0000256" key="6">
    <source>
        <dbReference type="ARBA" id="ARBA00022777"/>
    </source>
</evidence>
<dbReference type="InterPro" id="IPR004358">
    <property type="entry name" value="Sig_transdc_His_kin-like_C"/>
</dbReference>
<evidence type="ECO:0000256" key="1">
    <source>
        <dbReference type="ARBA" id="ARBA00000085"/>
    </source>
</evidence>
<evidence type="ECO:0000256" key="9">
    <source>
        <dbReference type="SAM" id="Phobius"/>
    </source>
</evidence>
<evidence type="ECO:0000256" key="2">
    <source>
        <dbReference type="ARBA" id="ARBA00012438"/>
    </source>
</evidence>
<keyword evidence="5" id="KW-0547">Nucleotide-binding</keyword>
<dbReference type="PROSITE" id="PS50109">
    <property type="entry name" value="HIS_KIN"/>
    <property type="match status" value="1"/>
</dbReference>
<gene>
    <name evidence="11" type="ORF">AMPC_20280</name>
</gene>
<keyword evidence="12" id="KW-1185">Reference proteome</keyword>
<evidence type="ECO:0000259" key="10">
    <source>
        <dbReference type="PROSITE" id="PS50109"/>
    </source>
</evidence>
<evidence type="ECO:0000256" key="5">
    <source>
        <dbReference type="ARBA" id="ARBA00022741"/>
    </source>
</evidence>
<dbReference type="InterPro" id="IPR003661">
    <property type="entry name" value="HisK_dim/P_dom"/>
</dbReference>
<evidence type="ECO:0000256" key="3">
    <source>
        <dbReference type="ARBA" id="ARBA00022553"/>
    </source>
</evidence>
<proteinExistence type="predicted"/>
<dbReference type="PRINTS" id="PR00344">
    <property type="entry name" value="BCTRLSENSOR"/>
</dbReference>
<keyword evidence="6" id="KW-0418">Kinase</keyword>
<dbReference type="CDD" id="cd00082">
    <property type="entry name" value="HisKA"/>
    <property type="match status" value="1"/>
</dbReference>
<dbReference type="PANTHER" id="PTHR43065:SF10">
    <property type="entry name" value="PEROXIDE STRESS-ACTIVATED HISTIDINE KINASE MAK3"/>
    <property type="match status" value="1"/>
</dbReference>
<keyword evidence="9" id="KW-1133">Transmembrane helix</keyword>
<evidence type="ECO:0000256" key="4">
    <source>
        <dbReference type="ARBA" id="ARBA00022679"/>
    </source>
</evidence>
<keyword evidence="9" id="KW-0472">Membrane</keyword>
<dbReference type="EMBL" id="AP025592">
    <property type="protein sequence ID" value="BDG08915.1"/>
    <property type="molecule type" value="Genomic_DNA"/>
</dbReference>
<dbReference type="SUPFAM" id="SSF47384">
    <property type="entry name" value="Homodimeric domain of signal transducing histidine kinase"/>
    <property type="match status" value="1"/>
</dbReference>
<evidence type="ECO:0000313" key="12">
    <source>
        <dbReference type="Proteomes" id="UP001162734"/>
    </source>
</evidence>
<dbReference type="RefSeq" id="WP_248346234.1">
    <property type="nucleotide sequence ID" value="NZ_AP025592.1"/>
</dbReference>
<feature type="domain" description="Histidine kinase" evidence="10">
    <location>
        <begin position="321"/>
        <end position="541"/>
    </location>
</feature>
<dbReference type="Pfam" id="PF02518">
    <property type="entry name" value="HATPase_c"/>
    <property type="match status" value="1"/>
</dbReference>
<evidence type="ECO:0000313" key="11">
    <source>
        <dbReference type="EMBL" id="BDG08915.1"/>
    </source>
</evidence>
<keyword evidence="7" id="KW-0067">ATP-binding</keyword>
<dbReference type="EC" id="2.7.13.3" evidence="2"/>
<keyword evidence="9" id="KW-0812">Transmembrane</keyword>
<dbReference type="Proteomes" id="UP001162734">
    <property type="component" value="Chromosome"/>
</dbReference>
<accession>A0ABM7XAN5</accession>
<dbReference type="InterPro" id="IPR003594">
    <property type="entry name" value="HATPase_dom"/>
</dbReference>
<dbReference type="InterPro" id="IPR036097">
    <property type="entry name" value="HisK_dim/P_sf"/>
</dbReference>
<organism evidence="11 12">
    <name type="scientific">Anaeromyxobacter paludicola</name>
    <dbReference type="NCBI Taxonomy" id="2918171"/>
    <lineage>
        <taxon>Bacteria</taxon>
        <taxon>Pseudomonadati</taxon>
        <taxon>Myxococcota</taxon>
        <taxon>Myxococcia</taxon>
        <taxon>Myxococcales</taxon>
        <taxon>Cystobacterineae</taxon>
        <taxon>Anaeromyxobacteraceae</taxon>
        <taxon>Anaeromyxobacter</taxon>
    </lineage>
</organism>
<name>A0ABM7XAN5_9BACT</name>
<dbReference type="SMART" id="SM00388">
    <property type="entry name" value="HisKA"/>
    <property type="match status" value="1"/>
</dbReference>
<dbReference type="InterPro" id="IPR036890">
    <property type="entry name" value="HATPase_C_sf"/>
</dbReference>
<dbReference type="Gene3D" id="3.30.565.10">
    <property type="entry name" value="Histidine kinase-like ATPase, C-terminal domain"/>
    <property type="match status" value="1"/>
</dbReference>
<sequence>MTVPRPRAGLVILAVTLFAAVAVGATGGVLISRARRAALDASADRSALLLGQRARLLSDELFRLGGEMTRLSQLAEVDLADGNMEPEKRVLRIARRDSLLFAVSITIVDARGVPVWSEPQGASARAVGQPEVEVAQGRRRPVLVAIPGEVDLVAPVAGSGAIVGTVSAERGHDLFGEGLRRAVQGGGEVALLQRTENPPGAGAVPGPAELPLFSRGEAVAGLRLGSDGQGWRSDPGGRRFLVTEAGVDGTPFTLRLVQSAGVLEAEARRPVRTLETIVGGALVLALAGGALLAYAVRRLERAELEVQRSRELSAMGKTAAAIAHEVKNSLNGLSVALDLLASGRAPAPAARTVHAQARSEIDRLRSVAEDLTLFAAPPRLEPAPVDVDALCRLAAANVAELARECQVEVALRLEAAVEVPGDGHKLMAVLSNLLRNGIEAMGPGAWGEPLGTRPAPRQRTLTLATARAGDEVRIVVDDTGAGIPAEVRGRVFEPFVTTKRTGTGLGLAISRRVVEAHGGTIEAQDRAGGGTRIAVRLPGAAPLRAASARPAGGDGSASEAP</sequence>
<dbReference type="SMART" id="SM00387">
    <property type="entry name" value="HATPase_c"/>
    <property type="match status" value="1"/>
</dbReference>